<reference evidence="1" key="1">
    <citation type="submission" date="2023-05" db="EMBL/GenBank/DDBJ databases">
        <authorList>
            <person name="Stuckert A."/>
        </authorList>
    </citation>
    <scope>NUCLEOTIDE SEQUENCE</scope>
</reference>
<organism evidence="1 2">
    <name type="scientific">Staurois parvus</name>
    <dbReference type="NCBI Taxonomy" id="386267"/>
    <lineage>
        <taxon>Eukaryota</taxon>
        <taxon>Metazoa</taxon>
        <taxon>Chordata</taxon>
        <taxon>Craniata</taxon>
        <taxon>Vertebrata</taxon>
        <taxon>Euteleostomi</taxon>
        <taxon>Amphibia</taxon>
        <taxon>Batrachia</taxon>
        <taxon>Anura</taxon>
        <taxon>Neobatrachia</taxon>
        <taxon>Ranoidea</taxon>
        <taxon>Ranidae</taxon>
        <taxon>Staurois</taxon>
    </lineage>
</organism>
<accession>A0ABN9B2W1</accession>
<gene>
    <name evidence="1" type="ORF">SPARVUS_LOCUS1997192</name>
</gene>
<dbReference type="EMBL" id="CATNWA010002043">
    <property type="protein sequence ID" value="CAI9541867.1"/>
    <property type="molecule type" value="Genomic_DNA"/>
</dbReference>
<proteinExistence type="predicted"/>
<protein>
    <submittedName>
        <fullName evidence="1">Uncharacterized protein</fullName>
    </submittedName>
</protein>
<evidence type="ECO:0000313" key="2">
    <source>
        <dbReference type="Proteomes" id="UP001162483"/>
    </source>
</evidence>
<evidence type="ECO:0000313" key="1">
    <source>
        <dbReference type="EMBL" id="CAI9541867.1"/>
    </source>
</evidence>
<name>A0ABN9B2W1_9NEOB</name>
<comment type="caution">
    <text evidence="1">The sequence shown here is derived from an EMBL/GenBank/DDBJ whole genome shotgun (WGS) entry which is preliminary data.</text>
</comment>
<dbReference type="Proteomes" id="UP001162483">
    <property type="component" value="Unassembled WGS sequence"/>
</dbReference>
<sequence length="42" mass="4454">MSLLQCPGNVIRHLSSGFCPLRASGRTGDGTAGNLKMTKIKH</sequence>
<keyword evidence="2" id="KW-1185">Reference proteome</keyword>